<evidence type="ECO:0000256" key="6">
    <source>
        <dbReference type="ARBA" id="ARBA00037590"/>
    </source>
</evidence>
<comment type="similarity">
    <text evidence="1 7">Belongs to the pseudouridine synthase RsuA family.</text>
</comment>
<dbReference type="Gene3D" id="3.30.70.580">
    <property type="entry name" value="Pseudouridine synthase I, catalytic domain, N-terminal subdomain"/>
    <property type="match status" value="1"/>
</dbReference>
<dbReference type="GO" id="GO:0005829">
    <property type="term" value="C:cytosol"/>
    <property type="evidence" value="ECO:0007669"/>
    <property type="project" value="UniProtKB-ARBA"/>
</dbReference>
<dbReference type="KEGG" id="pshi:SAMEA2665130_1065"/>
<dbReference type="GO" id="GO:0003723">
    <property type="term" value="F:RNA binding"/>
    <property type="evidence" value="ECO:0007669"/>
    <property type="project" value="UniProtKB-KW"/>
</dbReference>
<dbReference type="GeneID" id="69705924"/>
<dbReference type="InterPro" id="IPR002942">
    <property type="entry name" value="S4_RNA-bd"/>
</dbReference>
<dbReference type="InterPro" id="IPR000748">
    <property type="entry name" value="PsdUridine_synth_RsuA/RluB/E/F"/>
</dbReference>
<evidence type="ECO:0000256" key="2">
    <source>
        <dbReference type="ARBA" id="ARBA00011245"/>
    </source>
</evidence>
<dbReference type="EC" id="5.4.99.-" evidence="7"/>
<comment type="caution">
    <text evidence="8">The sequence shown here is derived from an EMBL/GenBank/DDBJ whole genome shotgun (WGS) entry which is preliminary data.</text>
</comment>
<dbReference type="CDD" id="cd00165">
    <property type="entry name" value="S4"/>
    <property type="match status" value="1"/>
</dbReference>
<reference evidence="8" key="1">
    <citation type="submission" date="2021-03" db="EMBL/GenBank/DDBJ databases">
        <title>Plesiomonas shigelloides zfcc0051, isolated from zebrafish feces.</title>
        <authorList>
            <person name="Vanderhoek Z."/>
            <person name="Gaulke C."/>
        </authorList>
    </citation>
    <scope>NUCLEOTIDE SEQUENCE</scope>
    <source>
        <strain evidence="8">Zfcc0051</strain>
    </source>
</reference>
<evidence type="ECO:0000313" key="8">
    <source>
        <dbReference type="EMBL" id="MBO1108408.1"/>
    </source>
</evidence>
<evidence type="ECO:0000256" key="3">
    <source>
        <dbReference type="ARBA" id="ARBA00022884"/>
    </source>
</evidence>
<dbReference type="Pfam" id="PF00849">
    <property type="entry name" value="PseudoU_synth_2"/>
    <property type="match status" value="1"/>
</dbReference>
<dbReference type="SUPFAM" id="SSF55174">
    <property type="entry name" value="Alpha-L RNA-binding motif"/>
    <property type="match status" value="1"/>
</dbReference>
<dbReference type="GO" id="GO:0000455">
    <property type="term" value="P:enzyme-directed rRNA pseudouridine synthesis"/>
    <property type="evidence" value="ECO:0007669"/>
    <property type="project" value="UniProtKB-ARBA"/>
</dbReference>
<dbReference type="Gene3D" id="3.30.70.1560">
    <property type="entry name" value="Alpha-L RNA-binding motif"/>
    <property type="match status" value="1"/>
</dbReference>
<dbReference type="FunFam" id="3.30.70.1560:FF:000001">
    <property type="entry name" value="Pseudouridine synthase"/>
    <property type="match status" value="1"/>
</dbReference>
<dbReference type="SMART" id="SM00363">
    <property type="entry name" value="S4"/>
    <property type="match status" value="1"/>
</dbReference>
<evidence type="ECO:0000256" key="7">
    <source>
        <dbReference type="RuleBase" id="RU003887"/>
    </source>
</evidence>
<proteinExistence type="inferred from homology"/>
<dbReference type="PANTHER" id="PTHR47683:SF4">
    <property type="entry name" value="PSEUDOURIDINE SYNTHASE"/>
    <property type="match status" value="1"/>
</dbReference>
<dbReference type="InterPro" id="IPR020103">
    <property type="entry name" value="PsdUridine_synth_cat_dom_sf"/>
</dbReference>
<dbReference type="SUPFAM" id="SSF55120">
    <property type="entry name" value="Pseudouridine synthase"/>
    <property type="match status" value="1"/>
</dbReference>
<dbReference type="Proteomes" id="UP000664658">
    <property type="component" value="Unassembled WGS sequence"/>
</dbReference>
<sequence>MRLDKFLTEQTDMTRSIAGREIRRGTVTVNGEVVKNSALKLQPDDAVEYNGHPLQQQTGPRYFMLHKPQGYVCSTEDPDHPTVLFLVDEPAVHKLHPAGRLDIDTTGLVLLTDDGQWSHRITSPRHHCAKTYLVTLADPVAPEVIEQFAAGVQLRNEPELTRPAVLELLDEHHARLTITEGKYHQVKRMFAATGNKVVELHRERIGGIVLDADLEEGEYRPLTAQEIASVGLE</sequence>
<dbReference type="PANTHER" id="PTHR47683">
    <property type="entry name" value="PSEUDOURIDINE SYNTHASE FAMILY PROTEIN-RELATED"/>
    <property type="match status" value="1"/>
</dbReference>
<comment type="function">
    <text evidence="6">Responsible for synthesis of pseudouridine from uracil-516 in 16S ribosomal RNA.</text>
</comment>
<dbReference type="RefSeq" id="WP_010861991.1">
    <property type="nucleotide sequence ID" value="NZ_CP027852.1"/>
</dbReference>
<dbReference type="InterPro" id="IPR036986">
    <property type="entry name" value="S4_RNA-bd_sf"/>
</dbReference>
<keyword evidence="3" id="KW-0694">RNA-binding</keyword>
<dbReference type="EMBL" id="JAFNAA010000008">
    <property type="protein sequence ID" value="MBO1108408.1"/>
    <property type="molecule type" value="Genomic_DNA"/>
</dbReference>
<dbReference type="GO" id="GO:0160136">
    <property type="term" value="F:16S rRNA pseudouridine(516) synthase activity"/>
    <property type="evidence" value="ECO:0007669"/>
    <property type="project" value="UniProtKB-EC"/>
</dbReference>
<dbReference type="InterPro" id="IPR020094">
    <property type="entry name" value="TruA/RsuA/RluB/E/F_N"/>
</dbReference>
<dbReference type="PROSITE" id="PS50889">
    <property type="entry name" value="S4"/>
    <property type="match status" value="1"/>
</dbReference>
<name>A0A1A9AWT8_PLESH</name>
<dbReference type="CDD" id="cd02553">
    <property type="entry name" value="PseudoU_synth_RsuA"/>
    <property type="match status" value="1"/>
</dbReference>
<dbReference type="InterPro" id="IPR050343">
    <property type="entry name" value="RsuA_PseudoU_synthase"/>
</dbReference>
<keyword evidence="4 7" id="KW-0413">Isomerase</keyword>
<dbReference type="Pfam" id="PF01479">
    <property type="entry name" value="S4"/>
    <property type="match status" value="1"/>
</dbReference>
<evidence type="ECO:0000313" key="9">
    <source>
        <dbReference type="Proteomes" id="UP000664658"/>
    </source>
</evidence>
<dbReference type="NCBIfam" id="NF008097">
    <property type="entry name" value="PRK10839.1"/>
    <property type="match status" value="1"/>
</dbReference>
<evidence type="ECO:0000256" key="4">
    <source>
        <dbReference type="ARBA" id="ARBA00023235"/>
    </source>
</evidence>
<comment type="catalytic activity">
    <reaction evidence="5">
        <text>uridine(516) in 16S rRNA = pseudouridine(516) in 16S rRNA</text>
        <dbReference type="Rhea" id="RHEA:38867"/>
        <dbReference type="Rhea" id="RHEA-COMP:10089"/>
        <dbReference type="Rhea" id="RHEA-COMP:10090"/>
        <dbReference type="ChEBI" id="CHEBI:65314"/>
        <dbReference type="ChEBI" id="CHEBI:65315"/>
        <dbReference type="EC" id="5.4.99.19"/>
    </reaction>
</comment>
<dbReference type="PROSITE" id="PS01149">
    <property type="entry name" value="PSI_RSU"/>
    <property type="match status" value="1"/>
</dbReference>
<dbReference type="InterPro" id="IPR006145">
    <property type="entry name" value="PsdUridine_synth_RsuA/RluA"/>
</dbReference>
<evidence type="ECO:0000256" key="5">
    <source>
        <dbReference type="ARBA" id="ARBA00036749"/>
    </source>
</evidence>
<accession>A0A1A9AWT8</accession>
<dbReference type="Gene3D" id="3.10.290.10">
    <property type="entry name" value="RNA-binding S4 domain"/>
    <property type="match status" value="1"/>
</dbReference>
<dbReference type="AlphaFoldDB" id="A0A1A9AWT8"/>
<gene>
    <name evidence="8" type="primary">rsuA</name>
    <name evidence="8" type="ORF">J2R62_09260</name>
</gene>
<comment type="subunit">
    <text evidence="2">Monomer.</text>
</comment>
<evidence type="ECO:0000256" key="1">
    <source>
        <dbReference type="ARBA" id="ARBA00008348"/>
    </source>
</evidence>
<organism evidence="8 9">
    <name type="scientific">Plesiomonas shigelloides</name>
    <name type="common">Aeromonas shigelloides</name>
    <dbReference type="NCBI Taxonomy" id="703"/>
    <lineage>
        <taxon>Bacteria</taxon>
        <taxon>Pseudomonadati</taxon>
        <taxon>Pseudomonadota</taxon>
        <taxon>Gammaproteobacteria</taxon>
        <taxon>Enterobacterales</taxon>
        <taxon>Enterobacteriaceae</taxon>
        <taxon>Plesiomonas</taxon>
    </lineage>
</organism>
<dbReference type="InterPro" id="IPR018496">
    <property type="entry name" value="PsdUridine_synth_RsuA/RluB_CS"/>
</dbReference>
<protein>
    <recommendedName>
        <fullName evidence="7">Pseudouridine synthase</fullName>
        <ecNumber evidence="7">5.4.99.-</ecNumber>
    </recommendedName>
</protein>
<dbReference type="InterPro" id="IPR042092">
    <property type="entry name" value="PsdUridine_s_RsuA/RluB/E/F_cat"/>
</dbReference>
<dbReference type="NCBIfam" id="TIGR00093">
    <property type="entry name" value="pseudouridine synthase"/>
    <property type="match status" value="1"/>
</dbReference>